<name>A0ABT9A0V8_9SPHN</name>
<evidence type="ECO:0000313" key="1">
    <source>
        <dbReference type="EMBL" id="MDO7843466.1"/>
    </source>
</evidence>
<proteinExistence type="predicted"/>
<comment type="caution">
    <text evidence="1">The sequence shown here is derived from an EMBL/GenBank/DDBJ whole genome shotgun (WGS) entry which is preliminary data.</text>
</comment>
<protein>
    <submittedName>
        <fullName evidence="1">Uncharacterized protein</fullName>
    </submittedName>
</protein>
<dbReference type="SUPFAM" id="SSF52540">
    <property type="entry name" value="P-loop containing nucleoside triphosphate hydrolases"/>
    <property type="match status" value="1"/>
</dbReference>
<evidence type="ECO:0000313" key="2">
    <source>
        <dbReference type="Proteomes" id="UP001176468"/>
    </source>
</evidence>
<dbReference type="RefSeq" id="WP_304561917.1">
    <property type="nucleotide sequence ID" value="NZ_JAUQSZ010000009.1"/>
</dbReference>
<dbReference type="InterPro" id="IPR027417">
    <property type="entry name" value="P-loop_NTPase"/>
</dbReference>
<dbReference type="EMBL" id="JAUQSZ010000009">
    <property type="protein sequence ID" value="MDO7843466.1"/>
    <property type="molecule type" value="Genomic_DNA"/>
</dbReference>
<gene>
    <name evidence="1" type="ORF">Q5H94_14110</name>
</gene>
<accession>A0ABT9A0V8</accession>
<keyword evidence="2" id="KW-1185">Reference proteome</keyword>
<reference evidence="1" key="1">
    <citation type="submission" date="2023-07" db="EMBL/GenBank/DDBJ databases">
        <authorList>
            <person name="Kim M.K."/>
        </authorList>
    </citation>
    <scope>NUCLEOTIDE SEQUENCE</scope>
    <source>
        <strain evidence="1">CA1-15</strain>
    </source>
</reference>
<organism evidence="1 2">
    <name type="scientific">Sphingomonas immobilis</name>
    <dbReference type="NCBI Taxonomy" id="3063997"/>
    <lineage>
        <taxon>Bacteria</taxon>
        <taxon>Pseudomonadati</taxon>
        <taxon>Pseudomonadota</taxon>
        <taxon>Alphaproteobacteria</taxon>
        <taxon>Sphingomonadales</taxon>
        <taxon>Sphingomonadaceae</taxon>
        <taxon>Sphingomonas</taxon>
    </lineage>
</organism>
<dbReference type="Proteomes" id="UP001176468">
    <property type="component" value="Unassembled WGS sequence"/>
</dbReference>
<sequence>MKPFSIILTGPANSGKTENAEAIKKHYGMSRIVDDWDGETTLKHGTLAITRDAREDWVRDPDYHPVHINRALEDLASTRAATATS</sequence>